<feature type="signal peptide" evidence="1">
    <location>
        <begin position="1"/>
        <end position="23"/>
    </location>
</feature>
<gene>
    <name evidence="2" type="ORF">PF007_g22052</name>
</gene>
<keyword evidence="1" id="KW-0732">Signal</keyword>
<comment type="caution">
    <text evidence="2">The sequence shown here is derived from an EMBL/GenBank/DDBJ whole genome shotgun (WGS) entry which is preliminary data.</text>
</comment>
<evidence type="ECO:0000313" key="3">
    <source>
        <dbReference type="Proteomes" id="UP000441208"/>
    </source>
</evidence>
<organism evidence="2 3">
    <name type="scientific">Phytophthora fragariae</name>
    <dbReference type="NCBI Taxonomy" id="53985"/>
    <lineage>
        <taxon>Eukaryota</taxon>
        <taxon>Sar</taxon>
        <taxon>Stramenopiles</taxon>
        <taxon>Oomycota</taxon>
        <taxon>Peronosporomycetes</taxon>
        <taxon>Peronosporales</taxon>
        <taxon>Peronosporaceae</taxon>
        <taxon>Phytophthora</taxon>
    </lineage>
</organism>
<dbReference type="AlphaFoldDB" id="A0A6A3QTG6"/>
<proteinExistence type="predicted"/>
<evidence type="ECO:0008006" key="4">
    <source>
        <dbReference type="Google" id="ProtNLM"/>
    </source>
</evidence>
<protein>
    <recommendedName>
        <fullName evidence="4">Cytochrome P450</fullName>
    </recommendedName>
</protein>
<name>A0A6A3QTG6_9STRA</name>
<dbReference type="EMBL" id="QXFZ01001925">
    <property type="protein sequence ID" value="KAE9083067.1"/>
    <property type="molecule type" value="Genomic_DNA"/>
</dbReference>
<feature type="non-terminal residue" evidence="2">
    <location>
        <position position="85"/>
    </location>
</feature>
<reference evidence="2 3" key="1">
    <citation type="submission" date="2018-08" db="EMBL/GenBank/DDBJ databases">
        <title>Genomic investigation of the strawberry pathogen Phytophthora fragariae indicates pathogenicity is determined by transcriptional variation in three key races.</title>
        <authorList>
            <person name="Adams T.M."/>
            <person name="Armitage A.D."/>
            <person name="Sobczyk M.K."/>
            <person name="Bates H.J."/>
            <person name="Dunwell J.M."/>
            <person name="Nellist C.F."/>
            <person name="Harrison R.J."/>
        </authorList>
    </citation>
    <scope>NUCLEOTIDE SEQUENCE [LARGE SCALE GENOMIC DNA]</scope>
    <source>
        <strain evidence="2 3">NOV-71</strain>
    </source>
</reference>
<accession>A0A6A3QTG6</accession>
<feature type="chain" id="PRO_5025400615" description="Cytochrome P450" evidence="1">
    <location>
        <begin position="24"/>
        <end position="85"/>
    </location>
</feature>
<sequence>MGMIMKCLLMVTVARLLAKIAMSVHHKLRIARGLAPLSGPPGVWLLGNMPAYIKNRDRIYHFLEDLLKQYGGRMKMPWHLFFDGA</sequence>
<evidence type="ECO:0000256" key="1">
    <source>
        <dbReference type="SAM" id="SignalP"/>
    </source>
</evidence>
<evidence type="ECO:0000313" key="2">
    <source>
        <dbReference type="EMBL" id="KAE9083067.1"/>
    </source>
</evidence>
<dbReference type="Proteomes" id="UP000441208">
    <property type="component" value="Unassembled WGS sequence"/>
</dbReference>